<comment type="caution">
    <text evidence="2">The sequence shown here is derived from an EMBL/GenBank/DDBJ whole genome shotgun (WGS) entry which is preliminary data.</text>
</comment>
<organism evidence="2 3">
    <name type="scientific">Aspergillus oryzae</name>
    <name type="common">Yellow koji mold</name>
    <dbReference type="NCBI Taxonomy" id="5062"/>
    <lineage>
        <taxon>Eukaryota</taxon>
        <taxon>Fungi</taxon>
        <taxon>Dikarya</taxon>
        <taxon>Ascomycota</taxon>
        <taxon>Pezizomycotina</taxon>
        <taxon>Eurotiomycetes</taxon>
        <taxon>Eurotiomycetidae</taxon>
        <taxon>Eurotiales</taxon>
        <taxon>Aspergillaceae</taxon>
        <taxon>Aspergillus</taxon>
        <taxon>Aspergillus subgen. Circumdati</taxon>
    </lineage>
</organism>
<sequence>MIRTISLHALQPAHHKQLQGTGHEVGHEEEQIVVRMTRLACLPVGNHMAQPGEQERPECDEDLLASASWCHADETAGDLCSGGSAAGDCEAVPELRPEAADAACLKGAAEEGLPFIGGVEAEYNTEDNGEEGVAEVEHEVGSLDLVDGEEEADLDLAECDGMMVVVEG</sequence>
<protein>
    <submittedName>
        <fullName evidence="1">Unnamed protein product</fullName>
    </submittedName>
</protein>
<accession>A0A1S9DBA7</accession>
<reference evidence="1" key="2">
    <citation type="submission" date="2023-04" db="EMBL/GenBank/DDBJ databases">
        <title>Aspergillus oryzae NBRC 4228.</title>
        <authorList>
            <person name="Ichikawa N."/>
            <person name="Sato H."/>
            <person name="Tonouchi N."/>
        </authorList>
    </citation>
    <scope>NUCLEOTIDE SEQUENCE</scope>
    <source>
        <strain evidence="1">NBRC 4228</strain>
    </source>
</reference>
<dbReference type="Proteomes" id="UP000190312">
    <property type="component" value="Unassembled WGS sequence"/>
</dbReference>
<evidence type="ECO:0000313" key="1">
    <source>
        <dbReference type="EMBL" id="GMG37996.1"/>
    </source>
</evidence>
<dbReference type="EMBL" id="MKZY01000008">
    <property type="protein sequence ID" value="OOO06144.1"/>
    <property type="molecule type" value="Genomic_DNA"/>
</dbReference>
<name>A0A1S9DBA7_ASPOZ</name>
<reference evidence="2 3" key="1">
    <citation type="submission" date="2016-10" db="EMBL/GenBank/DDBJ databases">
        <title>Genome sequencing of Aspergillus oryzae BCC7051.</title>
        <authorList>
            <person name="Thammarongtham C."/>
            <person name="Vorapreeda T."/>
            <person name="Nookaew I."/>
            <person name="Srisuk T."/>
            <person name="Land M."/>
            <person name="Jeennor S."/>
            <person name="Laoteng K."/>
        </authorList>
    </citation>
    <scope>NUCLEOTIDE SEQUENCE [LARGE SCALE GENOMIC DNA]</scope>
    <source>
        <strain evidence="2 3">BCC7051</strain>
    </source>
</reference>
<dbReference type="AlphaFoldDB" id="A0A1S9DBA7"/>
<dbReference type="Proteomes" id="UP001165205">
    <property type="component" value="Unassembled WGS sequence"/>
</dbReference>
<proteinExistence type="predicted"/>
<evidence type="ECO:0000313" key="3">
    <source>
        <dbReference type="Proteomes" id="UP000190312"/>
    </source>
</evidence>
<evidence type="ECO:0000313" key="2">
    <source>
        <dbReference type="EMBL" id="OOO06144.1"/>
    </source>
</evidence>
<gene>
    <name evidence="1" type="ORF">Aory04_001275700</name>
    <name evidence="2" type="ORF">OAory_01018050</name>
</gene>
<dbReference type="EMBL" id="BSYA01000271">
    <property type="protein sequence ID" value="GMG37996.1"/>
    <property type="molecule type" value="Genomic_DNA"/>
</dbReference>